<dbReference type="KEGG" id="cby:CLM_1624"/>
<dbReference type="AlphaFoldDB" id="C1FM80"/>
<organism evidence="1 2">
    <name type="scientific">Clostridium botulinum (strain Kyoto / Type A2)</name>
    <dbReference type="NCBI Taxonomy" id="536232"/>
    <lineage>
        <taxon>Bacteria</taxon>
        <taxon>Bacillati</taxon>
        <taxon>Bacillota</taxon>
        <taxon>Clostridia</taxon>
        <taxon>Eubacteriales</taxon>
        <taxon>Clostridiaceae</taxon>
        <taxon>Clostridium</taxon>
    </lineage>
</organism>
<evidence type="ECO:0000313" key="1">
    <source>
        <dbReference type="EMBL" id="ACO85196.1"/>
    </source>
</evidence>
<evidence type="ECO:0000313" key="2">
    <source>
        <dbReference type="Proteomes" id="UP000001374"/>
    </source>
</evidence>
<gene>
    <name evidence="1" type="ordered locus">CLM_1624</name>
</gene>
<dbReference type="HOGENOM" id="CLU_217892_0_0_9"/>
<protein>
    <submittedName>
        <fullName evidence="1">Phage protein</fullName>
    </submittedName>
</protein>
<name>C1FM80_CLOBJ</name>
<accession>C1FM80</accession>
<proteinExistence type="predicted"/>
<dbReference type="RefSeq" id="WP_012704628.1">
    <property type="nucleotide sequence ID" value="NC_012563.1"/>
</dbReference>
<dbReference type="Proteomes" id="UP000001374">
    <property type="component" value="Chromosome"/>
</dbReference>
<dbReference type="EMBL" id="CP001581">
    <property type="protein sequence ID" value="ACO85196.1"/>
    <property type="molecule type" value="Genomic_DNA"/>
</dbReference>
<sequence>MTPYEQLIKQIEESFNYSNADAEEYGKKLKHLSLVALEEIEEEFKNA</sequence>
<reference evidence="1 2" key="1">
    <citation type="submission" date="2008-10" db="EMBL/GenBank/DDBJ databases">
        <title>Genome sequence of Clostridium botulinum A2 Kyoto.</title>
        <authorList>
            <person name="Shrivastava S."/>
            <person name="Brinkac L.M."/>
            <person name="Brown J.L."/>
            <person name="Bruce D."/>
            <person name="Detter C.C."/>
            <person name="Johnson E.A."/>
            <person name="Munk C.A."/>
            <person name="Smith L.A."/>
            <person name="Smith T.J."/>
            <person name="Sutton G."/>
            <person name="Brettin T.S."/>
        </authorList>
    </citation>
    <scope>NUCLEOTIDE SEQUENCE [LARGE SCALE GENOMIC DNA]</scope>
    <source>
        <strain evidence="2">Kyoto / Type A2</strain>
    </source>
</reference>